<keyword evidence="5" id="KW-1185">Reference proteome</keyword>
<dbReference type="Pfam" id="PF01301">
    <property type="entry name" value="Glyco_hydro_35"/>
    <property type="match status" value="1"/>
</dbReference>
<dbReference type="InterPro" id="IPR017853">
    <property type="entry name" value="GH"/>
</dbReference>
<organism evidence="4 5">
    <name type="scientific">Nibrella saemangeumensis</name>
    <dbReference type="NCBI Taxonomy" id="1084526"/>
    <lineage>
        <taxon>Bacteria</taxon>
        <taxon>Pseudomonadati</taxon>
        <taxon>Bacteroidota</taxon>
        <taxon>Cytophagia</taxon>
        <taxon>Cytophagales</taxon>
        <taxon>Spirosomataceae</taxon>
        <taxon>Nibrella</taxon>
    </lineage>
</organism>
<accession>A0ABP8NJZ9</accession>
<feature type="domain" description="Glycoside hydrolase 35 catalytic" evidence="2">
    <location>
        <begin position="36"/>
        <end position="277"/>
    </location>
</feature>
<gene>
    <name evidence="4" type="ORF">GCM10023189_50130</name>
</gene>
<evidence type="ECO:0000313" key="5">
    <source>
        <dbReference type="Proteomes" id="UP001501175"/>
    </source>
</evidence>
<dbReference type="InterPro" id="IPR040719">
    <property type="entry name" value="DUF5597"/>
</dbReference>
<dbReference type="Pfam" id="PF18120">
    <property type="entry name" value="DUF5597"/>
    <property type="match status" value="1"/>
</dbReference>
<feature type="chain" id="PRO_5046218103" evidence="1">
    <location>
        <begin position="20"/>
        <end position="573"/>
    </location>
</feature>
<proteinExistence type="predicted"/>
<protein>
    <submittedName>
        <fullName evidence="4">DUF5597 domain-containing protein</fullName>
    </submittedName>
</protein>
<reference evidence="5" key="1">
    <citation type="journal article" date="2019" name="Int. J. Syst. Evol. Microbiol.">
        <title>The Global Catalogue of Microorganisms (GCM) 10K type strain sequencing project: providing services to taxonomists for standard genome sequencing and annotation.</title>
        <authorList>
            <consortium name="The Broad Institute Genomics Platform"/>
            <consortium name="The Broad Institute Genome Sequencing Center for Infectious Disease"/>
            <person name="Wu L."/>
            <person name="Ma J."/>
        </authorList>
    </citation>
    <scope>NUCLEOTIDE SEQUENCE [LARGE SCALE GENOMIC DNA]</scope>
    <source>
        <strain evidence="5">JCM 17927</strain>
    </source>
</reference>
<dbReference type="Proteomes" id="UP001501175">
    <property type="component" value="Unassembled WGS sequence"/>
</dbReference>
<evidence type="ECO:0000256" key="1">
    <source>
        <dbReference type="SAM" id="SignalP"/>
    </source>
</evidence>
<sequence>MKLFSLVALMLLTGFSLFAQPYKQPPHLGKKGNTIQLVVKDKPFLVLGGELHNSTVSGAAYMRPVWAQMKKKHLNTVLVPVYWELIEPQEGKFDFALVDSMIYGARKQNLHLGILWFGAFKTTYSTYVPSWVKTNTEKYPRAKNKKGESLPLLSVFSPATLQADAKAFKALMQHIRQIDEKHQTVIMAQVENEVGLFYDPRDYSDQATKAYQQGVPDDLMRYLGTNKGKLQPELDSVWKVNGYKTAGSWEAVFGKSLLDEKNPKVLSYLPEELFSVYHYTKFVGQLAAAGKEAYPIPMFVNAWPKATGFTGIPGKYPSGGPVPHTLDIWRANAPAIDFITPNVYGPKQGVYNLVEQYHRPGNPVFIPEIRQGLEPANLAFWIYGQHDAIGVAPFGIDATPADEDPFTKTFAVLSQVQDLVLQHQGKGTMAGIFVDTTAKSQAVTLPGYTVKADMVIPRAMPGMALAAKGAALAGGIVFAVGPDEFIAVGRDYELTFTPVNADAQKPYMDVDFMEEGSFVNGKWVVARRLNGDEGTGGGGIGVLVSKNTKVGALRFQKKPNGDYSIVRIKFYRY</sequence>
<dbReference type="EMBL" id="BAABHD010000082">
    <property type="protein sequence ID" value="GAA4467109.1"/>
    <property type="molecule type" value="Genomic_DNA"/>
</dbReference>
<dbReference type="SUPFAM" id="SSF51445">
    <property type="entry name" value="(Trans)glycosidases"/>
    <property type="match status" value="1"/>
</dbReference>
<evidence type="ECO:0000259" key="3">
    <source>
        <dbReference type="Pfam" id="PF18120"/>
    </source>
</evidence>
<dbReference type="InterPro" id="IPR031330">
    <property type="entry name" value="Gly_Hdrlase_35_cat"/>
</dbReference>
<dbReference type="Gene3D" id="2.60.220.20">
    <property type="entry name" value="putative beta-Galactosidase from caulobacter crescentus"/>
    <property type="match status" value="1"/>
</dbReference>
<evidence type="ECO:0000313" key="4">
    <source>
        <dbReference type="EMBL" id="GAA4467109.1"/>
    </source>
</evidence>
<feature type="signal peptide" evidence="1">
    <location>
        <begin position="1"/>
        <end position="19"/>
    </location>
</feature>
<dbReference type="RefSeq" id="WP_345248259.1">
    <property type="nucleotide sequence ID" value="NZ_BAABHD010000082.1"/>
</dbReference>
<evidence type="ECO:0000259" key="2">
    <source>
        <dbReference type="Pfam" id="PF01301"/>
    </source>
</evidence>
<name>A0ABP8NJZ9_9BACT</name>
<comment type="caution">
    <text evidence="4">The sequence shown here is derived from an EMBL/GenBank/DDBJ whole genome shotgun (WGS) entry which is preliminary data.</text>
</comment>
<feature type="domain" description="DUF5597" evidence="3">
    <location>
        <begin position="406"/>
        <end position="534"/>
    </location>
</feature>
<dbReference type="Gene3D" id="3.20.20.80">
    <property type="entry name" value="Glycosidases"/>
    <property type="match status" value="1"/>
</dbReference>
<keyword evidence="1" id="KW-0732">Signal</keyword>